<keyword evidence="8" id="KW-0067">ATP-binding</keyword>
<evidence type="ECO:0000256" key="8">
    <source>
        <dbReference type="ARBA" id="ARBA00022840"/>
    </source>
</evidence>
<evidence type="ECO:0000256" key="1">
    <source>
        <dbReference type="ARBA" id="ARBA00004496"/>
    </source>
</evidence>
<keyword evidence="4" id="KW-0963">Cytoplasm</keyword>
<dbReference type="RefSeq" id="WP_146563327.1">
    <property type="nucleotide sequence ID" value="NZ_SIHJ01000001.1"/>
</dbReference>
<dbReference type="GO" id="GO:0002949">
    <property type="term" value="P:tRNA threonylcarbamoyladenosine modification"/>
    <property type="evidence" value="ECO:0007669"/>
    <property type="project" value="InterPro"/>
</dbReference>
<dbReference type="Proteomes" id="UP000316714">
    <property type="component" value="Unassembled WGS sequence"/>
</dbReference>
<evidence type="ECO:0000256" key="10">
    <source>
        <dbReference type="ARBA" id="ARBA00032441"/>
    </source>
</evidence>
<keyword evidence="9" id="KW-0460">Magnesium</keyword>
<dbReference type="OrthoDB" id="9815896at2"/>
<evidence type="ECO:0000256" key="4">
    <source>
        <dbReference type="ARBA" id="ARBA00022490"/>
    </source>
</evidence>
<reference evidence="11 12" key="1">
    <citation type="submission" date="2019-02" db="EMBL/GenBank/DDBJ databases">
        <title>Deep-cultivation of Planctomycetes and their phenomic and genomic characterization uncovers novel biology.</title>
        <authorList>
            <person name="Wiegand S."/>
            <person name="Jogler M."/>
            <person name="Boedeker C."/>
            <person name="Pinto D."/>
            <person name="Vollmers J."/>
            <person name="Rivas-Marin E."/>
            <person name="Kohn T."/>
            <person name="Peeters S.H."/>
            <person name="Heuer A."/>
            <person name="Rast P."/>
            <person name="Oberbeckmann S."/>
            <person name="Bunk B."/>
            <person name="Jeske O."/>
            <person name="Meyerdierks A."/>
            <person name="Storesund J.E."/>
            <person name="Kallscheuer N."/>
            <person name="Luecker S."/>
            <person name="Lage O.M."/>
            <person name="Pohl T."/>
            <person name="Merkel B.J."/>
            <person name="Hornburger P."/>
            <person name="Mueller R.-W."/>
            <person name="Bruemmer F."/>
            <person name="Labrenz M."/>
            <person name="Spormann A.M."/>
            <person name="Op Den Camp H."/>
            <person name="Overmann J."/>
            <person name="Amann R."/>
            <person name="Jetten M.S.M."/>
            <person name="Mascher T."/>
            <person name="Medema M.H."/>
            <person name="Devos D.P."/>
            <person name="Kaster A.-K."/>
            <person name="Ovreas L."/>
            <person name="Rohde M."/>
            <person name="Galperin M.Y."/>
            <person name="Jogler C."/>
        </authorList>
    </citation>
    <scope>NUCLEOTIDE SEQUENCE [LARGE SCALE GENOMIC DNA]</scope>
    <source>
        <strain evidence="11 12">KOR34</strain>
    </source>
</reference>
<keyword evidence="7" id="KW-0547">Nucleotide-binding</keyword>
<comment type="caution">
    <text evidence="11">The sequence shown here is derived from an EMBL/GenBank/DDBJ whole genome shotgun (WGS) entry which is preliminary data.</text>
</comment>
<dbReference type="GO" id="GO:0046872">
    <property type="term" value="F:metal ion binding"/>
    <property type="evidence" value="ECO:0007669"/>
    <property type="project" value="UniProtKB-KW"/>
</dbReference>
<dbReference type="AlphaFoldDB" id="A0A5C5VEV2"/>
<dbReference type="NCBIfam" id="TIGR00150">
    <property type="entry name" value="T6A_YjeE"/>
    <property type="match status" value="1"/>
</dbReference>
<protein>
    <recommendedName>
        <fullName evidence="3">tRNA threonylcarbamoyladenosine biosynthesis protein TsaE</fullName>
    </recommendedName>
    <alternativeName>
        <fullName evidence="10">t(6)A37 threonylcarbamoyladenosine biosynthesis protein TsaE</fullName>
    </alternativeName>
</protein>
<dbReference type="InterPro" id="IPR027417">
    <property type="entry name" value="P-loop_NTPase"/>
</dbReference>
<dbReference type="GO" id="GO:0005524">
    <property type="term" value="F:ATP binding"/>
    <property type="evidence" value="ECO:0007669"/>
    <property type="project" value="UniProtKB-KW"/>
</dbReference>
<dbReference type="Pfam" id="PF02367">
    <property type="entry name" value="TsaE"/>
    <property type="match status" value="1"/>
</dbReference>
<evidence type="ECO:0000313" key="12">
    <source>
        <dbReference type="Proteomes" id="UP000316714"/>
    </source>
</evidence>
<gene>
    <name evidence="11" type="primary">tsaE</name>
    <name evidence="11" type="ORF">KOR34_13340</name>
</gene>
<dbReference type="Gene3D" id="3.40.50.300">
    <property type="entry name" value="P-loop containing nucleotide triphosphate hydrolases"/>
    <property type="match status" value="1"/>
</dbReference>
<organism evidence="11 12">
    <name type="scientific">Posidoniimonas corsicana</name>
    <dbReference type="NCBI Taxonomy" id="1938618"/>
    <lineage>
        <taxon>Bacteria</taxon>
        <taxon>Pseudomonadati</taxon>
        <taxon>Planctomycetota</taxon>
        <taxon>Planctomycetia</taxon>
        <taxon>Pirellulales</taxon>
        <taxon>Lacipirellulaceae</taxon>
        <taxon>Posidoniimonas</taxon>
    </lineage>
</organism>
<evidence type="ECO:0000256" key="9">
    <source>
        <dbReference type="ARBA" id="ARBA00022842"/>
    </source>
</evidence>
<dbReference type="PANTHER" id="PTHR33540">
    <property type="entry name" value="TRNA THREONYLCARBAMOYLADENOSINE BIOSYNTHESIS PROTEIN TSAE"/>
    <property type="match status" value="1"/>
</dbReference>
<dbReference type="SUPFAM" id="SSF52540">
    <property type="entry name" value="P-loop containing nucleoside triphosphate hydrolases"/>
    <property type="match status" value="1"/>
</dbReference>
<name>A0A5C5VEV2_9BACT</name>
<dbReference type="PANTHER" id="PTHR33540:SF2">
    <property type="entry name" value="TRNA THREONYLCARBAMOYLADENOSINE BIOSYNTHESIS PROTEIN TSAE"/>
    <property type="match status" value="1"/>
</dbReference>
<proteinExistence type="inferred from homology"/>
<evidence type="ECO:0000256" key="6">
    <source>
        <dbReference type="ARBA" id="ARBA00022723"/>
    </source>
</evidence>
<dbReference type="EMBL" id="SIHJ01000001">
    <property type="protein sequence ID" value="TWT36429.1"/>
    <property type="molecule type" value="Genomic_DNA"/>
</dbReference>
<keyword evidence="5" id="KW-0819">tRNA processing</keyword>
<keyword evidence="6" id="KW-0479">Metal-binding</keyword>
<evidence type="ECO:0000256" key="3">
    <source>
        <dbReference type="ARBA" id="ARBA00019010"/>
    </source>
</evidence>
<dbReference type="InterPro" id="IPR003442">
    <property type="entry name" value="T6A_TsaE"/>
</dbReference>
<evidence type="ECO:0000256" key="2">
    <source>
        <dbReference type="ARBA" id="ARBA00007599"/>
    </source>
</evidence>
<comment type="subcellular location">
    <subcellularLocation>
        <location evidence="1">Cytoplasm</location>
    </subcellularLocation>
</comment>
<dbReference type="GO" id="GO:0005737">
    <property type="term" value="C:cytoplasm"/>
    <property type="evidence" value="ECO:0007669"/>
    <property type="project" value="UniProtKB-SubCell"/>
</dbReference>
<sequence>MNPLEIEIHSLTDTDRLGQALAATLPAGTTISLIGTLGAGKTRLVQAVAAALGTPREDVTSPTFVLLNEYTSGTRPVYHFDAYRLKDDDEFLNLGPDEYFEGVGLTFVEWGDLVANCLPSNTVRITIEPTDGESRHVTITGLPPEDAAALKASLGQPGA</sequence>
<comment type="similarity">
    <text evidence="2">Belongs to the TsaE family.</text>
</comment>
<evidence type="ECO:0000256" key="5">
    <source>
        <dbReference type="ARBA" id="ARBA00022694"/>
    </source>
</evidence>
<evidence type="ECO:0000256" key="7">
    <source>
        <dbReference type="ARBA" id="ARBA00022741"/>
    </source>
</evidence>
<accession>A0A5C5VEV2</accession>
<keyword evidence="12" id="KW-1185">Reference proteome</keyword>
<evidence type="ECO:0000313" key="11">
    <source>
        <dbReference type="EMBL" id="TWT36429.1"/>
    </source>
</evidence>